<organism evidence="1 2">
    <name type="scientific">Rattus norvegicus</name>
    <name type="common">Rat</name>
    <dbReference type="NCBI Taxonomy" id="10116"/>
    <lineage>
        <taxon>Eukaryota</taxon>
        <taxon>Metazoa</taxon>
        <taxon>Chordata</taxon>
        <taxon>Craniata</taxon>
        <taxon>Vertebrata</taxon>
        <taxon>Euteleostomi</taxon>
        <taxon>Mammalia</taxon>
        <taxon>Eutheria</taxon>
        <taxon>Euarchontoglires</taxon>
        <taxon>Glires</taxon>
        <taxon>Rodentia</taxon>
        <taxon>Myomorpha</taxon>
        <taxon>Muroidea</taxon>
        <taxon>Muridae</taxon>
        <taxon>Murinae</taxon>
        <taxon>Rattus</taxon>
    </lineage>
</organism>
<accession>A6HFF4</accession>
<dbReference type="EMBL" id="CH473948">
    <property type="protein sequence ID" value="EDM04759.1"/>
    <property type="molecule type" value="Genomic_DNA"/>
</dbReference>
<name>A6HFF4_RAT</name>
<dbReference type="Proteomes" id="UP000234681">
    <property type="component" value="Chromosome 10"/>
</dbReference>
<dbReference type="AlphaFoldDB" id="A6HFF4"/>
<protein>
    <submittedName>
        <fullName evidence="1">RCG34170</fullName>
    </submittedName>
</protein>
<proteinExistence type="predicted"/>
<evidence type="ECO:0000313" key="2">
    <source>
        <dbReference type="Proteomes" id="UP000234681"/>
    </source>
</evidence>
<sequence length="116" mass="12708">MQPAIPMLVRIVFIAASKRTKHCDYRPTLQMGKWSFSRKQKEVPFEGSLPSVGKAVCIFVKALWLLPEHRDQAATSQLCKRVKSGRPASGLTVVLTVSLTPVISVCVPTVDVGTIC</sequence>
<reference evidence="1 2" key="1">
    <citation type="submission" date="2005-07" db="EMBL/GenBank/DDBJ databases">
        <authorList>
            <person name="Mural R.J."/>
            <person name="Li P.W."/>
            <person name="Adams M.D."/>
            <person name="Amanatides P.G."/>
            <person name="Baden-Tillson H."/>
            <person name="Barnstead M."/>
            <person name="Chin S.H."/>
            <person name="Dew I."/>
            <person name="Evans C.A."/>
            <person name="Ferriera S."/>
            <person name="Flanigan M."/>
            <person name="Fosler C."/>
            <person name="Glodek A."/>
            <person name="Gu Z."/>
            <person name="Holt R.A."/>
            <person name="Jennings D."/>
            <person name="Kraft C.L."/>
            <person name="Lu F."/>
            <person name="Nguyen T."/>
            <person name="Nusskern D.R."/>
            <person name="Pfannkoch C.M."/>
            <person name="Sitter C."/>
            <person name="Sutton G.G."/>
            <person name="Venter J.C."/>
            <person name="Wang Z."/>
            <person name="Woodage T."/>
            <person name="Zheng X.H."/>
            <person name="Zhong F."/>
        </authorList>
    </citation>
    <scope>NUCLEOTIDE SEQUENCE [LARGE SCALE GENOMIC DNA]</scope>
    <source>
        <strain>BN</strain>
        <strain evidence="2">Sprague-Dawley</strain>
    </source>
</reference>
<gene>
    <name evidence="1" type="ORF">rCG_34170</name>
</gene>
<evidence type="ECO:0000313" key="1">
    <source>
        <dbReference type="EMBL" id="EDM04759.1"/>
    </source>
</evidence>